<feature type="region of interest" description="Disordered" evidence="5">
    <location>
        <begin position="324"/>
        <end position="347"/>
    </location>
</feature>
<evidence type="ECO:0000256" key="3">
    <source>
        <dbReference type="ARBA" id="ARBA00022833"/>
    </source>
</evidence>
<dbReference type="Pfam" id="PF04434">
    <property type="entry name" value="SWIM"/>
    <property type="match status" value="1"/>
</dbReference>
<dbReference type="AlphaFoldDB" id="A0A4Y7IKI9"/>
<gene>
    <name evidence="7" type="ORF">C5167_017645</name>
</gene>
<evidence type="ECO:0000313" key="8">
    <source>
        <dbReference type="Proteomes" id="UP000316621"/>
    </source>
</evidence>
<evidence type="ECO:0000256" key="5">
    <source>
        <dbReference type="SAM" id="MobiDB-lite"/>
    </source>
</evidence>
<keyword evidence="1" id="KW-0479">Metal-binding</keyword>
<dbReference type="SMART" id="SM00575">
    <property type="entry name" value="ZnF_PMZ"/>
    <property type="match status" value="1"/>
</dbReference>
<dbReference type="EMBL" id="CM010716">
    <property type="protein sequence ID" value="RZC49227.1"/>
    <property type="molecule type" value="Genomic_DNA"/>
</dbReference>
<dbReference type="InterPro" id="IPR018289">
    <property type="entry name" value="MULE_transposase_dom"/>
</dbReference>
<evidence type="ECO:0000256" key="2">
    <source>
        <dbReference type="ARBA" id="ARBA00022771"/>
    </source>
</evidence>
<reference evidence="7 8" key="1">
    <citation type="journal article" date="2018" name="Science">
        <title>The opium poppy genome and morphinan production.</title>
        <authorList>
            <person name="Guo L."/>
            <person name="Winzer T."/>
            <person name="Yang X."/>
            <person name="Li Y."/>
            <person name="Ning Z."/>
            <person name="He Z."/>
            <person name="Teodor R."/>
            <person name="Lu Y."/>
            <person name="Bowser T.A."/>
            <person name="Graham I.A."/>
            <person name="Ye K."/>
        </authorList>
    </citation>
    <scope>NUCLEOTIDE SEQUENCE [LARGE SCALE GENOMIC DNA]</scope>
    <source>
        <strain evidence="8">cv. HN1</strain>
        <tissue evidence="7">Leaves</tissue>
    </source>
</reference>
<evidence type="ECO:0000313" key="7">
    <source>
        <dbReference type="EMBL" id="RZC49227.1"/>
    </source>
</evidence>
<proteinExistence type="predicted"/>
<dbReference type="InterPro" id="IPR007527">
    <property type="entry name" value="Znf_SWIM"/>
</dbReference>
<protein>
    <recommendedName>
        <fullName evidence="6">SWIM-type domain-containing protein</fullName>
    </recommendedName>
</protein>
<keyword evidence="2 4" id="KW-0863">Zinc-finger</keyword>
<dbReference type="PANTHER" id="PTHR31973">
    <property type="entry name" value="POLYPROTEIN, PUTATIVE-RELATED"/>
    <property type="match status" value="1"/>
</dbReference>
<evidence type="ECO:0000256" key="1">
    <source>
        <dbReference type="ARBA" id="ARBA00022723"/>
    </source>
</evidence>
<name>A0A4Y7IKI9_PAPSO</name>
<dbReference type="InterPro" id="IPR006564">
    <property type="entry name" value="Znf_PMZ"/>
</dbReference>
<organism evidence="7 8">
    <name type="scientific">Papaver somniferum</name>
    <name type="common">Opium poppy</name>
    <dbReference type="NCBI Taxonomy" id="3469"/>
    <lineage>
        <taxon>Eukaryota</taxon>
        <taxon>Viridiplantae</taxon>
        <taxon>Streptophyta</taxon>
        <taxon>Embryophyta</taxon>
        <taxon>Tracheophyta</taxon>
        <taxon>Spermatophyta</taxon>
        <taxon>Magnoliopsida</taxon>
        <taxon>Ranunculales</taxon>
        <taxon>Papaveraceae</taxon>
        <taxon>Papaveroideae</taxon>
        <taxon>Papaver</taxon>
    </lineage>
</organism>
<accession>A0A4Y7IKI9</accession>
<dbReference type="PROSITE" id="PS50966">
    <property type="entry name" value="ZF_SWIM"/>
    <property type="match status" value="1"/>
</dbReference>
<evidence type="ECO:0000259" key="6">
    <source>
        <dbReference type="PROSITE" id="PS50966"/>
    </source>
</evidence>
<sequence>MVYLDATFITGRFRGCLMAATGINGGKGFFLLAVALVDSENVNNWEWFLRNSTEVVGDGRSITFLSDRHEGLLQGVPLVYPDSFHSYCYYHLKTNLPISGSDPRYTLVLDLFQEATYAPSPENHAKDIHKIRYLNCNWVDDYIETIPPESYVNAYFKGCRYGRTSSTLAEVLNNWVLVHKKMPASALLDQIRRKIMVMMADRREICANMMTPLTPEYEEKLEALQDEGLSWELLVASATVFEVFSESTHMMDLEHQTCTCQRWRVYGFPCAHALAAIRKIKHEAIDFISPYFTSDYFRKTYLHAIQPIPNYNRHVEIKEDDTINPPIVKKQPGRPPGKRILSEGEKKVKKKVHCNNCKEAGHNREGCKNPPKREMHM</sequence>
<dbReference type="Pfam" id="PF10551">
    <property type="entry name" value="MULE"/>
    <property type="match status" value="1"/>
</dbReference>
<dbReference type="Proteomes" id="UP000316621">
    <property type="component" value="Chromosome 2"/>
</dbReference>
<dbReference type="PANTHER" id="PTHR31973:SF187">
    <property type="entry name" value="MUTATOR TRANSPOSASE MUDRA PROTEIN"/>
    <property type="match status" value="1"/>
</dbReference>
<dbReference type="GO" id="GO:0008270">
    <property type="term" value="F:zinc ion binding"/>
    <property type="evidence" value="ECO:0007669"/>
    <property type="project" value="UniProtKB-KW"/>
</dbReference>
<keyword evidence="3" id="KW-0862">Zinc</keyword>
<dbReference type="STRING" id="3469.A0A4Y7IKI9"/>
<feature type="domain" description="SWIM-type" evidence="6">
    <location>
        <begin position="241"/>
        <end position="281"/>
    </location>
</feature>
<evidence type="ECO:0000256" key="4">
    <source>
        <dbReference type="PROSITE-ProRule" id="PRU00325"/>
    </source>
</evidence>
<dbReference type="Gramene" id="RZC49227">
    <property type="protein sequence ID" value="RZC49227"/>
    <property type="gene ID" value="C5167_017645"/>
</dbReference>
<keyword evidence="8" id="KW-1185">Reference proteome</keyword>
<dbReference type="OMA" id="REICANM"/>